<comment type="catalytic activity">
    <reaction evidence="1">
        <text>ATP + protein L-histidine = ADP + protein N-phospho-L-histidine.</text>
        <dbReference type="EC" id="2.7.13.3"/>
    </reaction>
</comment>
<evidence type="ECO:0000256" key="13">
    <source>
        <dbReference type="ARBA" id="ARBA00023012"/>
    </source>
</evidence>
<keyword evidence="14 15" id="KW-0472">Membrane</keyword>
<dbReference type="SMART" id="SM00304">
    <property type="entry name" value="HAMP"/>
    <property type="match status" value="1"/>
</dbReference>
<dbReference type="SUPFAM" id="SSF47384">
    <property type="entry name" value="Homodimeric domain of signal transducing histidine kinase"/>
    <property type="match status" value="1"/>
</dbReference>
<dbReference type="PANTHER" id="PTHR45528:SF1">
    <property type="entry name" value="SENSOR HISTIDINE KINASE CPXA"/>
    <property type="match status" value="1"/>
</dbReference>
<keyword evidence="7" id="KW-0808">Transferase</keyword>
<evidence type="ECO:0000256" key="4">
    <source>
        <dbReference type="ARBA" id="ARBA00015735"/>
    </source>
</evidence>
<keyword evidence="11" id="KW-0067">ATP-binding</keyword>
<dbReference type="InterPro" id="IPR036097">
    <property type="entry name" value="HisK_dim/P_sf"/>
</dbReference>
<organism evidence="18 19">
    <name type="scientific">Paenibacillus alginolyticus</name>
    <dbReference type="NCBI Taxonomy" id="59839"/>
    <lineage>
        <taxon>Bacteria</taxon>
        <taxon>Bacillati</taxon>
        <taxon>Bacillota</taxon>
        <taxon>Bacilli</taxon>
        <taxon>Bacillales</taxon>
        <taxon>Paenibacillaceae</taxon>
        <taxon>Paenibacillus</taxon>
    </lineage>
</organism>
<keyword evidence="13" id="KW-0902">Two-component regulatory system</keyword>
<dbReference type="Pfam" id="PF00512">
    <property type="entry name" value="HisKA"/>
    <property type="match status" value="1"/>
</dbReference>
<evidence type="ECO:0000256" key="7">
    <source>
        <dbReference type="ARBA" id="ARBA00022679"/>
    </source>
</evidence>
<dbReference type="PROSITE" id="PS50885">
    <property type="entry name" value="HAMP"/>
    <property type="match status" value="1"/>
</dbReference>
<comment type="caution">
    <text evidence="18">The sequence shown here is derived from an EMBL/GenBank/DDBJ whole genome shotgun (WGS) entry which is preliminary data.</text>
</comment>
<dbReference type="InterPro" id="IPR004358">
    <property type="entry name" value="Sig_transdc_His_kin-like_C"/>
</dbReference>
<evidence type="ECO:0000256" key="3">
    <source>
        <dbReference type="ARBA" id="ARBA00012438"/>
    </source>
</evidence>
<evidence type="ECO:0000256" key="11">
    <source>
        <dbReference type="ARBA" id="ARBA00022840"/>
    </source>
</evidence>
<accession>A0ABT4GGN2</accession>
<dbReference type="Pfam" id="PF00672">
    <property type="entry name" value="HAMP"/>
    <property type="match status" value="1"/>
</dbReference>
<evidence type="ECO:0000256" key="5">
    <source>
        <dbReference type="ARBA" id="ARBA00022475"/>
    </source>
</evidence>
<dbReference type="CDD" id="cd00082">
    <property type="entry name" value="HisKA"/>
    <property type="match status" value="1"/>
</dbReference>
<dbReference type="SUPFAM" id="SSF158472">
    <property type="entry name" value="HAMP domain-like"/>
    <property type="match status" value="1"/>
</dbReference>
<dbReference type="InterPro" id="IPR036890">
    <property type="entry name" value="HATPase_C_sf"/>
</dbReference>
<name>A0ABT4GGN2_9BACL</name>
<dbReference type="PROSITE" id="PS50109">
    <property type="entry name" value="HIS_KIN"/>
    <property type="match status" value="1"/>
</dbReference>
<feature type="transmembrane region" description="Helical" evidence="15">
    <location>
        <begin position="7"/>
        <end position="30"/>
    </location>
</feature>
<feature type="transmembrane region" description="Helical" evidence="15">
    <location>
        <begin position="149"/>
        <end position="175"/>
    </location>
</feature>
<sequence length="455" mass="51580">MSIKHKIAGLATLWLVGILIAVNVTIYFAFMQITTDNERDSLSNRANSLMKKVKFTEALQGKQMDLLQSFVLENSMLRLLDQNGSVQQQFQSDDEVTAVEPKRVQSDETQLYQLGKVKVLVARTPAIVDGQVVGTLEIAEKLDYLNENIGILISILMLTSLGAVGMSVIGGLWLAKWILRPISSMVKTMEDIERNLVFHKIPIRDGGNDELHAMASTFNRMMDRIQVSFFRQQQFVYDASHELKTPLTIIEGYARMLQRWGLQDEVKGREAVANIYSEAVRMKQLTQQLLDLATLEQEQKLEREEMEFVSFCKSTVALLQNSYHREITVQTSVDKISCRADSSKMKQLLLILLDNAIKYSKKEIKIILTEVKPDDSEPIGVEIRVVDNGIGIQMEELPRVFERFYRIDSSRFRKTGGTGLGLSIANEIVKLHNGTIDIQSEKNTGTEVIVFLPFR</sequence>
<keyword evidence="12 15" id="KW-1133">Transmembrane helix</keyword>
<evidence type="ECO:0000259" key="17">
    <source>
        <dbReference type="PROSITE" id="PS50885"/>
    </source>
</evidence>
<dbReference type="EMBL" id="JAMDMX010000067">
    <property type="protein sequence ID" value="MCY9695354.1"/>
    <property type="molecule type" value="Genomic_DNA"/>
</dbReference>
<dbReference type="InterPro" id="IPR003660">
    <property type="entry name" value="HAMP_dom"/>
</dbReference>
<dbReference type="RefSeq" id="WP_029199030.1">
    <property type="nucleotide sequence ID" value="NZ_JAMDMW010000104.1"/>
</dbReference>
<keyword evidence="8 15" id="KW-0812">Transmembrane</keyword>
<evidence type="ECO:0000256" key="14">
    <source>
        <dbReference type="ARBA" id="ARBA00023136"/>
    </source>
</evidence>
<comment type="subcellular location">
    <subcellularLocation>
        <location evidence="2">Cell membrane</location>
        <topology evidence="2">Multi-pass membrane protein</topology>
    </subcellularLocation>
</comment>
<feature type="domain" description="Histidine kinase" evidence="16">
    <location>
        <begin position="238"/>
        <end position="455"/>
    </location>
</feature>
<dbReference type="SUPFAM" id="SSF55874">
    <property type="entry name" value="ATPase domain of HSP90 chaperone/DNA topoisomerase II/histidine kinase"/>
    <property type="match status" value="1"/>
</dbReference>
<evidence type="ECO:0000259" key="16">
    <source>
        <dbReference type="PROSITE" id="PS50109"/>
    </source>
</evidence>
<reference evidence="18 19" key="1">
    <citation type="submission" date="2022-05" db="EMBL/GenBank/DDBJ databases">
        <title>Genome Sequencing of Bee-Associated Microbes.</title>
        <authorList>
            <person name="Dunlap C."/>
        </authorList>
    </citation>
    <scope>NUCLEOTIDE SEQUENCE [LARGE SCALE GENOMIC DNA]</scope>
    <source>
        <strain evidence="18 19">NRRL B-14421</strain>
    </source>
</reference>
<evidence type="ECO:0000313" key="18">
    <source>
        <dbReference type="EMBL" id="MCY9695354.1"/>
    </source>
</evidence>
<dbReference type="SMART" id="SM00387">
    <property type="entry name" value="HATPase_c"/>
    <property type="match status" value="1"/>
</dbReference>
<protein>
    <recommendedName>
        <fullName evidence="4">Signal transduction histidine-protein kinase ArlS</fullName>
        <ecNumber evidence="3">2.7.13.3</ecNumber>
    </recommendedName>
</protein>
<evidence type="ECO:0000256" key="2">
    <source>
        <dbReference type="ARBA" id="ARBA00004651"/>
    </source>
</evidence>
<evidence type="ECO:0000256" key="9">
    <source>
        <dbReference type="ARBA" id="ARBA00022741"/>
    </source>
</evidence>
<dbReference type="InterPro" id="IPR041610">
    <property type="entry name" value="ArlS_N"/>
</dbReference>
<dbReference type="CDD" id="cd00075">
    <property type="entry name" value="HATPase"/>
    <property type="match status" value="1"/>
</dbReference>
<keyword evidence="19" id="KW-1185">Reference proteome</keyword>
<dbReference type="PANTHER" id="PTHR45528">
    <property type="entry name" value="SENSOR HISTIDINE KINASE CPXA"/>
    <property type="match status" value="1"/>
</dbReference>
<dbReference type="InterPro" id="IPR050398">
    <property type="entry name" value="HssS/ArlS-like"/>
</dbReference>
<dbReference type="GO" id="GO:0016301">
    <property type="term" value="F:kinase activity"/>
    <property type="evidence" value="ECO:0007669"/>
    <property type="project" value="UniProtKB-KW"/>
</dbReference>
<dbReference type="Gene3D" id="6.10.340.10">
    <property type="match status" value="1"/>
</dbReference>
<keyword evidence="10 18" id="KW-0418">Kinase</keyword>
<dbReference type="PRINTS" id="PR00344">
    <property type="entry name" value="BCTRLSENSOR"/>
</dbReference>
<evidence type="ECO:0000256" key="15">
    <source>
        <dbReference type="SAM" id="Phobius"/>
    </source>
</evidence>
<dbReference type="InterPro" id="IPR005467">
    <property type="entry name" value="His_kinase_dom"/>
</dbReference>
<evidence type="ECO:0000256" key="8">
    <source>
        <dbReference type="ARBA" id="ARBA00022692"/>
    </source>
</evidence>
<gene>
    <name evidence="18" type="ORF">M5X19_20960</name>
</gene>
<keyword evidence="5" id="KW-1003">Cell membrane</keyword>
<evidence type="ECO:0000256" key="6">
    <source>
        <dbReference type="ARBA" id="ARBA00022553"/>
    </source>
</evidence>
<dbReference type="Proteomes" id="UP001527099">
    <property type="component" value="Unassembled WGS sequence"/>
</dbReference>
<evidence type="ECO:0000256" key="12">
    <source>
        <dbReference type="ARBA" id="ARBA00022989"/>
    </source>
</evidence>
<dbReference type="InterPro" id="IPR003661">
    <property type="entry name" value="HisK_dim/P_dom"/>
</dbReference>
<dbReference type="EC" id="2.7.13.3" evidence="3"/>
<evidence type="ECO:0000256" key="1">
    <source>
        <dbReference type="ARBA" id="ARBA00000085"/>
    </source>
</evidence>
<evidence type="ECO:0000313" key="19">
    <source>
        <dbReference type="Proteomes" id="UP001527099"/>
    </source>
</evidence>
<dbReference type="Pfam" id="PF02518">
    <property type="entry name" value="HATPase_c"/>
    <property type="match status" value="1"/>
</dbReference>
<keyword evidence="6" id="KW-0597">Phosphoprotein</keyword>
<dbReference type="CDD" id="cd06225">
    <property type="entry name" value="HAMP"/>
    <property type="match status" value="1"/>
</dbReference>
<dbReference type="InterPro" id="IPR003594">
    <property type="entry name" value="HATPase_dom"/>
</dbReference>
<evidence type="ECO:0000256" key="10">
    <source>
        <dbReference type="ARBA" id="ARBA00022777"/>
    </source>
</evidence>
<proteinExistence type="predicted"/>
<dbReference type="Pfam" id="PF18719">
    <property type="entry name" value="ArlS_N"/>
    <property type="match status" value="1"/>
</dbReference>
<dbReference type="SMART" id="SM00388">
    <property type="entry name" value="HisKA"/>
    <property type="match status" value="1"/>
</dbReference>
<dbReference type="Gene3D" id="1.10.287.130">
    <property type="match status" value="1"/>
</dbReference>
<feature type="domain" description="HAMP" evidence="17">
    <location>
        <begin position="176"/>
        <end position="230"/>
    </location>
</feature>
<keyword evidence="9" id="KW-0547">Nucleotide-binding</keyword>
<dbReference type="Gene3D" id="3.30.565.10">
    <property type="entry name" value="Histidine kinase-like ATPase, C-terminal domain"/>
    <property type="match status" value="1"/>
</dbReference>